<dbReference type="Proteomes" id="UP000199054">
    <property type="component" value="Unassembled WGS sequence"/>
</dbReference>
<dbReference type="GO" id="GO:0042918">
    <property type="term" value="P:alkanesulfonate transmembrane transport"/>
    <property type="evidence" value="ECO:0007669"/>
    <property type="project" value="TreeGrafter"/>
</dbReference>
<evidence type="ECO:0000256" key="3">
    <source>
        <dbReference type="ARBA" id="ARBA00022729"/>
    </source>
</evidence>
<comment type="subcellular location">
    <subcellularLocation>
        <location evidence="1">Periplasm</location>
    </subcellularLocation>
</comment>
<dbReference type="EMBL" id="FODE01000042">
    <property type="protein sequence ID" value="SEO18583.1"/>
    <property type="molecule type" value="Genomic_DNA"/>
</dbReference>
<organism evidence="6 7">
    <name type="scientific">Paracoccus alcaliphilus</name>
    <dbReference type="NCBI Taxonomy" id="34002"/>
    <lineage>
        <taxon>Bacteria</taxon>
        <taxon>Pseudomonadati</taxon>
        <taxon>Pseudomonadota</taxon>
        <taxon>Alphaproteobacteria</taxon>
        <taxon>Rhodobacterales</taxon>
        <taxon>Paracoccaceae</taxon>
        <taxon>Paracoccus</taxon>
    </lineage>
</organism>
<keyword evidence="3 4" id="KW-0732">Signal</keyword>
<protein>
    <submittedName>
        <fullName evidence="6">Taurine transport system substrate-binding protein</fullName>
    </submittedName>
</protein>
<feature type="chain" id="PRO_5011783515" evidence="4">
    <location>
        <begin position="25"/>
        <end position="329"/>
    </location>
</feature>
<evidence type="ECO:0000256" key="1">
    <source>
        <dbReference type="ARBA" id="ARBA00004418"/>
    </source>
</evidence>
<name>A0A1H8MMR4_9RHOB</name>
<proteinExistence type="inferred from homology"/>
<reference evidence="6 7" key="1">
    <citation type="submission" date="2016-10" db="EMBL/GenBank/DDBJ databases">
        <authorList>
            <person name="de Groot N.N."/>
        </authorList>
    </citation>
    <scope>NUCLEOTIDE SEQUENCE [LARGE SCALE GENOMIC DNA]</scope>
    <source>
        <strain evidence="6 7">DSM 8512</strain>
    </source>
</reference>
<dbReference type="GO" id="GO:0042597">
    <property type="term" value="C:periplasmic space"/>
    <property type="evidence" value="ECO:0007669"/>
    <property type="project" value="UniProtKB-SubCell"/>
</dbReference>
<dbReference type="InterPro" id="IPR015168">
    <property type="entry name" value="SsuA/THI5"/>
</dbReference>
<dbReference type="NCBIfam" id="TIGR01729">
    <property type="entry name" value="taurine_ABC_bnd"/>
    <property type="match status" value="1"/>
</dbReference>
<dbReference type="SUPFAM" id="SSF53850">
    <property type="entry name" value="Periplasmic binding protein-like II"/>
    <property type="match status" value="1"/>
</dbReference>
<evidence type="ECO:0000256" key="2">
    <source>
        <dbReference type="ARBA" id="ARBA00010742"/>
    </source>
</evidence>
<evidence type="ECO:0000313" key="7">
    <source>
        <dbReference type="Proteomes" id="UP000199054"/>
    </source>
</evidence>
<dbReference type="Gene3D" id="3.40.190.10">
    <property type="entry name" value="Periplasmic binding protein-like II"/>
    <property type="match status" value="2"/>
</dbReference>
<dbReference type="STRING" id="34002.SAMN04489859_104227"/>
<dbReference type="PANTHER" id="PTHR30024:SF47">
    <property type="entry name" value="TAURINE-BINDING PERIPLASMIC PROTEIN"/>
    <property type="match status" value="1"/>
</dbReference>
<evidence type="ECO:0000256" key="4">
    <source>
        <dbReference type="SAM" id="SignalP"/>
    </source>
</evidence>
<dbReference type="OrthoDB" id="6788250at2"/>
<evidence type="ECO:0000313" key="6">
    <source>
        <dbReference type="EMBL" id="SEO18583.1"/>
    </source>
</evidence>
<dbReference type="Pfam" id="PF09084">
    <property type="entry name" value="NMT1"/>
    <property type="match status" value="1"/>
</dbReference>
<dbReference type="AlphaFoldDB" id="A0A1H8MMR4"/>
<evidence type="ECO:0000259" key="5">
    <source>
        <dbReference type="SMART" id="SM00062"/>
    </source>
</evidence>
<feature type="signal peptide" evidence="4">
    <location>
        <begin position="1"/>
        <end position="24"/>
    </location>
</feature>
<dbReference type="InterPro" id="IPR010068">
    <property type="entry name" value="Peri-bd_TauA"/>
</dbReference>
<gene>
    <name evidence="6" type="ORF">SAMN04489859_104227</name>
</gene>
<dbReference type="SMART" id="SM00062">
    <property type="entry name" value="PBPb"/>
    <property type="match status" value="1"/>
</dbReference>
<dbReference type="RefSeq" id="WP_090616757.1">
    <property type="nucleotide sequence ID" value="NZ_CP067128.1"/>
</dbReference>
<accession>A0A1H8MMR4</accession>
<keyword evidence="7" id="KW-1185">Reference proteome</keyword>
<dbReference type="PANTHER" id="PTHR30024">
    <property type="entry name" value="ALIPHATIC SULFONATES-BINDING PROTEIN-RELATED"/>
    <property type="match status" value="1"/>
</dbReference>
<feature type="domain" description="Solute-binding protein family 3/N-terminal" evidence="5">
    <location>
        <begin position="26"/>
        <end position="243"/>
    </location>
</feature>
<dbReference type="InterPro" id="IPR001638">
    <property type="entry name" value="Solute-binding_3/MltF_N"/>
</dbReference>
<comment type="similarity">
    <text evidence="2">Belongs to the bacterial solute-binding protein SsuA/TauA family.</text>
</comment>
<sequence>MLGYFCRTLTTTAALLALAGAAGAETVVIGHFGNPTPMQVAAAEGKFSDATSWDVEWRKFASGADVIAAMASGDIKLAELGSSPLAIAATQGVDLQMFMLAQVIGTAESLIVRNGSGIETLADLKGKRIAVPVGSTAHFSLMGALAHAELGSNDVTIMSMPPDQIAAAWQQEAIDAAFIWQPVQEEILQTGTRLVGADETAGWGYPTFDGWVVNTDFAAENKEALQAFVQTVDAANQAYLDNAAAWTPDSPEVQTIASYTGADPAQVPAILEGYSFLPAAEQAKPEWLGGGIAEALKSTAEFLKEAGRIDSASDDYTPFVTADFLSVAK</sequence>